<reference evidence="2 4" key="1">
    <citation type="submission" date="2016-01" db="EMBL/GenBank/DDBJ databases">
        <title>Genome sequence of Oerskovia enterophila VJag, an agar and cellulose degrading bacterium.</title>
        <authorList>
            <person name="Poehlein A."/>
            <person name="Jag V."/>
            <person name="Bengelsdorf F."/>
            <person name="Duerre P."/>
            <person name="Daniel R."/>
        </authorList>
    </citation>
    <scope>NUCLEOTIDE SEQUENCE [LARGE SCALE GENOMIC DNA]</scope>
    <source>
        <strain evidence="2 4">VJag</strain>
    </source>
</reference>
<gene>
    <name evidence="3" type="ORF">OERS_38150</name>
    <name evidence="2" type="ORF">OJAG_25120</name>
</gene>
<name>A0A163QZX3_9CELL</name>
<keyword evidence="5" id="KW-1185">Reference proteome</keyword>
<dbReference type="RefSeq" id="WP_056761674.1">
    <property type="nucleotide sequence ID" value="NZ_LRIE01000077.1"/>
</dbReference>
<dbReference type="AlphaFoldDB" id="A0A163QZX3"/>
<reference evidence="3 5" key="2">
    <citation type="submission" date="2016-06" db="EMBL/GenBank/DDBJ databases">
        <title>Genome sequence of Oerskovia enterophila DSM 43852.</title>
        <authorList>
            <person name="Poehlein A."/>
            <person name="Jag V."/>
            <person name="Bengelsdorf F.R."/>
            <person name="Daniel R."/>
            <person name="Duerre P."/>
        </authorList>
    </citation>
    <scope>NUCLEOTIDE SEQUENCE [LARGE SCALE GENOMIC DNA]</scope>
    <source>
        <strain evidence="3 5">DSM 43852</strain>
    </source>
</reference>
<accession>A0A163QZX3</accession>
<feature type="chain" id="PRO_5039002348" evidence="1">
    <location>
        <begin position="24"/>
        <end position="206"/>
    </location>
</feature>
<evidence type="ECO:0000256" key="1">
    <source>
        <dbReference type="SAM" id="SignalP"/>
    </source>
</evidence>
<dbReference type="Proteomes" id="UP000076447">
    <property type="component" value="Unassembled WGS sequence"/>
</dbReference>
<protein>
    <submittedName>
        <fullName evidence="2">Uncharacterized protein</fullName>
    </submittedName>
</protein>
<dbReference type="EMBL" id="LRIE01000077">
    <property type="protein sequence ID" value="KZM34706.1"/>
    <property type="molecule type" value="Genomic_DNA"/>
</dbReference>
<evidence type="ECO:0000313" key="5">
    <source>
        <dbReference type="Proteomes" id="UP000093412"/>
    </source>
</evidence>
<organism evidence="2 4">
    <name type="scientific">Oerskovia enterophila</name>
    <dbReference type="NCBI Taxonomy" id="43678"/>
    <lineage>
        <taxon>Bacteria</taxon>
        <taxon>Bacillati</taxon>
        <taxon>Actinomycetota</taxon>
        <taxon>Actinomycetes</taxon>
        <taxon>Micrococcales</taxon>
        <taxon>Cellulomonadaceae</taxon>
        <taxon>Oerskovia</taxon>
    </lineage>
</organism>
<comment type="caution">
    <text evidence="2">The sequence shown here is derived from an EMBL/GenBank/DDBJ whole genome shotgun (WGS) entry which is preliminary data.</text>
</comment>
<dbReference type="STRING" id="43678.OJAG_25120"/>
<feature type="signal peptide" evidence="1">
    <location>
        <begin position="1"/>
        <end position="23"/>
    </location>
</feature>
<dbReference type="PATRIC" id="fig|43678.3.peg.2627"/>
<proteinExistence type="predicted"/>
<sequence>MHRKIWSWGALLGVVTLATSAMVVDSDTVDVRFAQGDDFDIMVAGSLEPGWTPHPASWGHGNPDAYDVVLGADPGSDARPGGPQVIGPGGQLTFRVAALNTSPGLPARVALTVTDPDDRSGTTDPATGRPVELFGQLRFTIVEDGEVLVDDLDGPALAAATHEWTESWAPDEMHLLEVTVALPADLDNQWQDATSAIQLRFEAQND</sequence>
<evidence type="ECO:0000313" key="2">
    <source>
        <dbReference type="EMBL" id="KZM34706.1"/>
    </source>
</evidence>
<evidence type="ECO:0000313" key="3">
    <source>
        <dbReference type="EMBL" id="OCI29501.1"/>
    </source>
</evidence>
<dbReference type="EMBL" id="MAQA01000072">
    <property type="protein sequence ID" value="OCI29501.1"/>
    <property type="molecule type" value="Genomic_DNA"/>
</dbReference>
<evidence type="ECO:0000313" key="4">
    <source>
        <dbReference type="Proteomes" id="UP000076447"/>
    </source>
</evidence>
<keyword evidence="1" id="KW-0732">Signal</keyword>
<dbReference type="Proteomes" id="UP000093412">
    <property type="component" value="Unassembled WGS sequence"/>
</dbReference>
<dbReference type="OrthoDB" id="4990107at2"/>